<sequence>MDMSRARGRPAHERTTARVPDFAAQLPDSAAVLARADGENFPVAARVLPRGPRTHLMALYGYFRLVDYAGDDAPGNREVLLDHLETDLGHAYRGTPRLPLLKALAPTIRACGLPQEVLVRLIDANRRDQHLHRYRTFTELVDYCALSANPVGESVLHVFGCARPDLVALSDRICTALQILEHCQDVLEDHRAGRVYLPEADLRHYGCAPEELESGPVPAHWRALLRFQVVRAHRMLESGAPLVGKLPMPARLAVAGYVAGGRATVHAFTAARFDPISGDVTPARARTAAESVRLLLSGGTW</sequence>
<protein>
    <submittedName>
        <fullName evidence="1">Squalene synthase HpnC</fullName>
    </submittedName>
</protein>
<dbReference type="InterPro" id="IPR008949">
    <property type="entry name" value="Isoprenoid_synthase_dom_sf"/>
</dbReference>
<dbReference type="SFLD" id="SFLDS00005">
    <property type="entry name" value="Isoprenoid_Synthase_Type_I"/>
    <property type="match status" value="1"/>
</dbReference>
<proteinExistence type="predicted"/>
<dbReference type="NCBIfam" id="TIGR03464">
    <property type="entry name" value="HpnC"/>
    <property type="match status" value="1"/>
</dbReference>
<comment type="caution">
    <text evidence="1">The sequence shown here is derived from an EMBL/GenBank/DDBJ whole genome shotgun (WGS) entry which is preliminary data.</text>
</comment>
<gene>
    <name evidence="1" type="primary">hpnC</name>
    <name evidence="1" type="ORF">GCM10020366_29320</name>
</gene>
<dbReference type="SUPFAM" id="SSF48576">
    <property type="entry name" value="Terpenoid synthases"/>
    <property type="match status" value="1"/>
</dbReference>
<organism evidence="1 2">
    <name type="scientific">Saccharopolyspora gregorii</name>
    <dbReference type="NCBI Taxonomy" id="33914"/>
    <lineage>
        <taxon>Bacteria</taxon>
        <taxon>Bacillati</taxon>
        <taxon>Actinomycetota</taxon>
        <taxon>Actinomycetes</taxon>
        <taxon>Pseudonocardiales</taxon>
        <taxon>Pseudonocardiaceae</taxon>
        <taxon>Saccharopolyspora</taxon>
    </lineage>
</organism>
<evidence type="ECO:0000313" key="1">
    <source>
        <dbReference type="EMBL" id="GAA3358193.1"/>
    </source>
</evidence>
<dbReference type="InterPro" id="IPR002060">
    <property type="entry name" value="Squ/phyt_synthse"/>
</dbReference>
<dbReference type="InterPro" id="IPR044843">
    <property type="entry name" value="Trans_IPPS_bact-type"/>
</dbReference>
<evidence type="ECO:0000313" key="2">
    <source>
        <dbReference type="Proteomes" id="UP001500483"/>
    </source>
</evidence>
<keyword evidence="2" id="KW-1185">Reference proteome</keyword>
<dbReference type="EMBL" id="BAAAYK010000038">
    <property type="protein sequence ID" value="GAA3358193.1"/>
    <property type="molecule type" value="Genomic_DNA"/>
</dbReference>
<dbReference type="SFLD" id="SFLDG01018">
    <property type="entry name" value="Squalene/Phytoene_Synthase_Lik"/>
    <property type="match status" value="1"/>
</dbReference>
<accession>A0ABP6RR73</accession>
<reference evidence="2" key="1">
    <citation type="journal article" date="2019" name="Int. J. Syst. Evol. Microbiol.">
        <title>The Global Catalogue of Microorganisms (GCM) 10K type strain sequencing project: providing services to taxonomists for standard genome sequencing and annotation.</title>
        <authorList>
            <consortium name="The Broad Institute Genomics Platform"/>
            <consortium name="The Broad Institute Genome Sequencing Center for Infectious Disease"/>
            <person name="Wu L."/>
            <person name="Ma J."/>
        </authorList>
    </citation>
    <scope>NUCLEOTIDE SEQUENCE [LARGE SCALE GENOMIC DNA]</scope>
    <source>
        <strain evidence="2">JCM 9687</strain>
    </source>
</reference>
<dbReference type="InterPro" id="IPR017827">
    <property type="entry name" value="HSQ_synthase_HpnC"/>
</dbReference>
<dbReference type="Proteomes" id="UP001500483">
    <property type="component" value="Unassembled WGS sequence"/>
</dbReference>
<dbReference type="Gene3D" id="1.10.600.10">
    <property type="entry name" value="Farnesyl Diphosphate Synthase"/>
    <property type="match status" value="1"/>
</dbReference>
<name>A0ABP6RR73_9PSEU</name>
<dbReference type="SFLD" id="SFLDG01212">
    <property type="entry name" value="Phytoene_synthase_like"/>
    <property type="match status" value="1"/>
</dbReference>
<dbReference type="PANTHER" id="PTHR31480">
    <property type="entry name" value="BIFUNCTIONAL LYCOPENE CYCLASE/PHYTOENE SYNTHASE"/>
    <property type="match status" value="1"/>
</dbReference>
<dbReference type="Pfam" id="PF00494">
    <property type="entry name" value="SQS_PSY"/>
    <property type="match status" value="1"/>
</dbReference>